<proteinExistence type="inferred from homology"/>
<evidence type="ECO:0000256" key="2">
    <source>
        <dbReference type="ARBA" id="ARBA00022553"/>
    </source>
</evidence>
<feature type="binding site" evidence="11">
    <location>
        <begin position="115"/>
        <end position="119"/>
    </location>
    <ligand>
        <name>substrate</name>
    </ligand>
</feature>
<dbReference type="InterPro" id="IPR006439">
    <property type="entry name" value="HAD-SF_hydro_IA"/>
</dbReference>
<dbReference type="NCBIfam" id="TIGR01990">
    <property type="entry name" value="bPGM"/>
    <property type="match status" value="1"/>
</dbReference>
<dbReference type="CDD" id="cd02598">
    <property type="entry name" value="HAD_BPGM"/>
    <property type="match status" value="1"/>
</dbReference>
<dbReference type="RefSeq" id="WP_120710477.1">
    <property type="nucleotide sequence ID" value="NZ_RBCJ01000001.1"/>
</dbReference>
<keyword evidence="5 14" id="KW-0413">Isomerase</keyword>
<accession>A0A3B0CDE1</accession>
<dbReference type="SFLD" id="SFLDG01135">
    <property type="entry name" value="C1.5.6:_HAD__Beta-PGM__Phospha"/>
    <property type="match status" value="1"/>
</dbReference>
<evidence type="ECO:0000256" key="12">
    <source>
        <dbReference type="PIRSR" id="PIRSR610972-3"/>
    </source>
</evidence>
<feature type="binding site" evidence="12">
    <location>
        <position position="12"/>
    </location>
    <ligand>
        <name>Mg(2+)</name>
        <dbReference type="ChEBI" id="CHEBI:18420"/>
    </ligand>
</feature>
<evidence type="ECO:0000256" key="10">
    <source>
        <dbReference type="PIRSR" id="PIRSR610972-1"/>
    </source>
</evidence>
<dbReference type="Gene3D" id="3.40.50.1000">
    <property type="entry name" value="HAD superfamily/HAD-like"/>
    <property type="match status" value="1"/>
</dbReference>
<dbReference type="GO" id="GO:0000287">
    <property type="term" value="F:magnesium ion binding"/>
    <property type="evidence" value="ECO:0007669"/>
    <property type="project" value="InterPro"/>
</dbReference>
<dbReference type="Pfam" id="PF00702">
    <property type="entry name" value="Hydrolase"/>
    <property type="match status" value="1"/>
</dbReference>
<evidence type="ECO:0000256" key="1">
    <source>
        <dbReference type="ARBA" id="ARBA00006171"/>
    </source>
</evidence>
<dbReference type="EC" id="5.4.2.6" evidence="8"/>
<feature type="binding site" evidence="11">
    <location>
        <position position="26"/>
    </location>
    <ligand>
        <name>substrate</name>
    </ligand>
</feature>
<sequence>MNKTPGFIFDLDGVIVDTAKYHYLAWKKLADELGIEFTKEDNERFKGVSRKRCLEILLEMGGIEASKEQFNAWLLEKNEDYLAYIETMDETEILPDVPKVLQYLRTNNIPMALGSASKNARPILEKVNLLSYFDTVVDGNEVSKAKPNPEVFLKASEKLGTKPEHCVVFEDALAGIEAANSAGMTSIGIGDAEILSNAKFNFIDFTEIDDDFLNTLLDGVGSND</sequence>
<dbReference type="Gene3D" id="1.10.150.240">
    <property type="entry name" value="Putative phosphatase, domain 2"/>
    <property type="match status" value="1"/>
</dbReference>
<keyword evidence="4 12" id="KW-0460">Magnesium</keyword>
<dbReference type="SFLD" id="SFLDS00003">
    <property type="entry name" value="Haloacid_Dehalogenase"/>
    <property type="match status" value="1"/>
</dbReference>
<keyword evidence="2" id="KW-0597">Phosphoprotein</keyword>
<comment type="similarity">
    <text evidence="1">Belongs to the HAD-like hydrolase superfamily. CbbY/CbbZ/Gph/YieH family.</text>
</comment>
<dbReference type="Proteomes" id="UP000276603">
    <property type="component" value="Unassembled WGS sequence"/>
</dbReference>
<comment type="catalytic activity">
    <reaction evidence="7">
        <text>beta-D-glucose 1-phosphate = beta-D-glucose 6-phosphate</text>
        <dbReference type="Rhea" id="RHEA:20113"/>
        <dbReference type="ChEBI" id="CHEBI:57684"/>
        <dbReference type="ChEBI" id="CHEBI:58247"/>
        <dbReference type="EC" id="5.4.2.6"/>
    </reaction>
</comment>
<reference evidence="14 15" key="1">
    <citation type="submission" date="2018-10" db="EMBL/GenBank/DDBJ databases">
        <title>Ulvibacterium marinum gen. nov., sp. nov., a novel marine bacterium of the family Flavobacteriaceae, isolated from a culture of the green alga Ulva prolifera.</title>
        <authorList>
            <person name="Zhang Z."/>
        </authorList>
    </citation>
    <scope>NUCLEOTIDE SEQUENCE [LARGE SCALE GENOMIC DNA]</scope>
    <source>
        <strain evidence="14 15">CCMM003</strain>
    </source>
</reference>
<dbReference type="SFLD" id="SFLDG01129">
    <property type="entry name" value="C1.5:_HAD__Beta-PGM__Phosphata"/>
    <property type="match status" value="1"/>
</dbReference>
<dbReference type="AlphaFoldDB" id="A0A3B0CDE1"/>
<protein>
    <recommendedName>
        <fullName evidence="9">Beta-phosphoglucomutase</fullName>
        <ecNumber evidence="8">5.4.2.6</ecNumber>
    </recommendedName>
</protein>
<evidence type="ECO:0000313" key="15">
    <source>
        <dbReference type="Proteomes" id="UP000276603"/>
    </source>
</evidence>
<dbReference type="InterPro" id="IPR023214">
    <property type="entry name" value="HAD_sf"/>
</dbReference>
<evidence type="ECO:0000256" key="9">
    <source>
        <dbReference type="ARBA" id="ARBA00044991"/>
    </source>
</evidence>
<evidence type="ECO:0000256" key="6">
    <source>
        <dbReference type="ARBA" id="ARBA00023277"/>
    </source>
</evidence>
<feature type="binding site" evidence="11">
    <location>
        <begin position="10"/>
        <end position="12"/>
    </location>
    <ligand>
        <name>substrate</name>
    </ligand>
</feature>
<dbReference type="NCBIfam" id="TIGR02009">
    <property type="entry name" value="PGMB-YQAB-SF"/>
    <property type="match status" value="1"/>
</dbReference>
<feature type="binding site" evidence="11">
    <location>
        <position position="77"/>
    </location>
    <ligand>
        <name>substrate</name>
    </ligand>
</feature>
<feature type="binding site" evidence="12">
    <location>
        <position position="171"/>
    </location>
    <ligand>
        <name>Mg(2+)</name>
        <dbReference type="ChEBI" id="CHEBI:18420"/>
    </ligand>
</feature>
<dbReference type="InterPro" id="IPR051600">
    <property type="entry name" value="Beta-PGM-like"/>
</dbReference>
<dbReference type="OrthoDB" id="9797743at2"/>
<dbReference type="InterPro" id="IPR023198">
    <property type="entry name" value="PGP-like_dom2"/>
</dbReference>
<feature type="site" description="Important for catalytic activity and assists the phosphoryl transfer reaction to Asp8 by balancing charge and orienting the reacting groups" evidence="13">
    <location>
        <position position="146"/>
    </location>
</feature>
<dbReference type="PANTHER" id="PTHR46193:SF18">
    <property type="entry name" value="HEXITOL PHOSPHATASE B"/>
    <property type="match status" value="1"/>
</dbReference>
<evidence type="ECO:0000256" key="11">
    <source>
        <dbReference type="PIRSR" id="PIRSR610972-2"/>
    </source>
</evidence>
<feature type="active site" description="Proton donor/acceptor" evidence="10">
    <location>
        <position position="12"/>
    </location>
</feature>
<dbReference type="InterPro" id="IPR036412">
    <property type="entry name" value="HAD-like_sf"/>
</dbReference>
<feature type="binding site" evidence="12">
    <location>
        <position position="170"/>
    </location>
    <ligand>
        <name>Mg(2+)</name>
        <dbReference type="ChEBI" id="CHEBI:18420"/>
    </ligand>
</feature>
<comment type="caution">
    <text evidence="14">The sequence shown here is derived from an EMBL/GenBank/DDBJ whole genome shotgun (WGS) entry which is preliminary data.</text>
</comment>
<dbReference type="InterPro" id="IPR010976">
    <property type="entry name" value="B-phosphoglucomutase_hydrolase"/>
</dbReference>
<evidence type="ECO:0000256" key="4">
    <source>
        <dbReference type="ARBA" id="ARBA00022842"/>
    </source>
</evidence>
<evidence type="ECO:0000256" key="8">
    <source>
        <dbReference type="ARBA" id="ARBA00044968"/>
    </source>
</evidence>
<feature type="active site" description="Proton donor/acceptor" evidence="10">
    <location>
        <position position="10"/>
    </location>
</feature>
<gene>
    <name evidence="14" type="primary">pgmB</name>
    <name evidence="14" type="ORF">D7Z94_05425</name>
</gene>
<evidence type="ECO:0000256" key="7">
    <source>
        <dbReference type="ARBA" id="ARBA00044926"/>
    </source>
</evidence>
<feature type="site" description="Important for catalytic activity and assists the phosphoryl transfer reaction to Asp8 by balancing charge and orienting the reacting groups" evidence="13">
    <location>
        <position position="115"/>
    </location>
</feature>
<evidence type="ECO:0000256" key="13">
    <source>
        <dbReference type="PIRSR" id="PIRSR610972-4"/>
    </source>
</evidence>
<keyword evidence="3 12" id="KW-0479">Metal-binding</keyword>
<keyword evidence="15" id="KW-1185">Reference proteome</keyword>
<name>A0A3B0CDE1_9FLAO</name>
<dbReference type="NCBIfam" id="TIGR01509">
    <property type="entry name" value="HAD-SF-IA-v3"/>
    <property type="match status" value="1"/>
</dbReference>
<keyword evidence="6" id="KW-0119">Carbohydrate metabolism</keyword>
<dbReference type="GO" id="GO:0008801">
    <property type="term" value="F:beta-phosphoglucomutase activity"/>
    <property type="evidence" value="ECO:0007669"/>
    <property type="project" value="UniProtKB-EC"/>
</dbReference>
<evidence type="ECO:0000256" key="5">
    <source>
        <dbReference type="ARBA" id="ARBA00023235"/>
    </source>
</evidence>
<organism evidence="14 15">
    <name type="scientific">Ulvibacterium marinum</name>
    <dbReference type="NCBI Taxonomy" id="2419782"/>
    <lineage>
        <taxon>Bacteria</taxon>
        <taxon>Pseudomonadati</taxon>
        <taxon>Bacteroidota</taxon>
        <taxon>Flavobacteriia</taxon>
        <taxon>Flavobacteriales</taxon>
        <taxon>Flavobacteriaceae</taxon>
        <taxon>Ulvibacterium</taxon>
    </lineage>
</organism>
<dbReference type="PANTHER" id="PTHR46193">
    <property type="entry name" value="6-PHOSPHOGLUCONATE PHOSPHATASE"/>
    <property type="match status" value="1"/>
</dbReference>
<evidence type="ECO:0000256" key="3">
    <source>
        <dbReference type="ARBA" id="ARBA00022723"/>
    </source>
</evidence>
<dbReference type="InterPro" id="IPR010972">
    <property type="entry name" value="Beta-PGM"/>
</dbReference>
<dbReference type="SUPFAM" id="SSF56784">
    <property type="entry name" value="HAD-like"/>
    <property type="match status" value="1"/>
</dbReference>
<dbReference type="GO" id="GO:0005975">
    <property type="term" value="P:carbohydrate metabolic process"/>
    <property type="evidence" value="ECO:0007669"/>
    <property type="project" value="InterPro"/>
</dbReference>
<feature type="binding site" evidence="12">
    <location>
        <position position="10"/>
    </location>
    <ligand>
        <name>Mg(2+)</name>
        <dbReference type="ChEBI" id="CHEBI:18420"/>
    </ligand>
</feature>
<feature type="binding site" evidence="11">
    <location>
        <position position="146"/>
    </location>
    <ligand>
        <name>substrate</name>
    </ligand>
</feature>
<comment type="cofactor">
    <cofactor evidence="12">
        <name>Mg(2+)</name>
        <dbReference type="ChEBI" id="CHEBI:18420"/>
    </cofactor>
    <text evidence="12">Binds 2 magnesium ions per subunit.</text>
</comment>
<evidence type="ECO:0000313" key="14">
    <source>
        <dbReference type="EMBL" id="RKN83270.1"/>
    </source>
</evidence>
<dbReference type="EMBL" id="RBCJ01000001">
    <property type="protein sequence ID" value="RKN83270.1"/>
    <property type="molecule type" value="Genomic_DNA"/>
</dbReference>